<feature type="domain" description="J" evidence="3">
    <location>
        <begin position="37"/>
        <end position="101"/>
    </location>
</feature>
<feature type="coiled-coil region" evidence="1">
    <location>
        <begin position="166"/>
        <end position="194"/>
    </location>
</feature>
<evidence type="ECO:0000259" key="3">
    <source>
        <dbReference type="PROSITE" id="PS50076"/>
    </source>
</evidence>
<name>A0A7S3BVQ3_9VIRI</name>
<dbReference type="AlphaFoldDB" id="A0A7S3BVQ3"/>
<dbReference type="InterPro" id="IPR036869">
    <property type="entry name" value="J_dom_sf"/>
</dbReference>
<gene>
    <name evidence="4" type="ORF">PSIN1315_LOCUS10890</name>
</gene>
<dbReference type="SMART" id="SM00271">
    <property type="entry name" value="DnaJ"/>
    <property type="match status" value="1"/>
</dbReference>
<keyword evidence="1" id="KW-0175">Coiled coil</keyword>
<accession>A0A7S3BVQ3</accession>
<evidence type="ECO:0000256" key="1">
    <source>
        <dbReference type="SAM" id="Coils"/>
    </source>
</evidence>
<dbReference type="PROSITE" id="PS50076">
    <property type="entry name" value="DNAJ_2"/>
    <property type="match status" value="1"/>
</dbReference>
<organism evidence="4">
    <name type="scientific">Prasinoderma singulare</name>
    <dbReference type="NCBI Taxonomy" id="676789"/>
    <lineage>
        <taxon>Eukaryota</taxon>
        <taxon>Viridiplantae</taxon>
        <taxon>Prasinodermophyta</taxon>
        <taxon>Prasinodermophyceae</taxon>
        <taxon>Prasinodermales</taxon>
        <taxon>Prasinodermaceae</taxon>
        <taxon>Prasinoderma</taxon>
    </lineage>
</organism>
<dbReference type="Gene3D" id="1.10.287.110">
    <property type="entry name" value="DnaJ domain"/>
    <property type="match status" value="1"/>
</dbReference>
<protein>
    <recommendedName>
        <fullName evidence="3">J domain-containing protein</fullName>
    </recommendedName>
</protein>
<dbReference type="Pfam" id="PF00226">
    <property type="entry name" value="DnaJ"/>
    <property type="match status" value="1"/>
</dbReference>
<dbReference type="SUPFAM" id="SSF46565">
    <property type="entry name" value="Chaperone J-domain"/>
    <property type="match status" value="1"/>
</dbReference>
<proteinExistence type="predicted"/>
<sequence length="270" mass="30827">MAAAGGDAALLRTFFKDVTDAQREAEVERVLNAFSLNPFEFLGMRYDADEEAVRKHFRKLSLWVHPDKNRHAQAREAFDALKAAVEWLKDGERRKDLDWKLGQAREATVKAFRKSYKKDEEVRAKWKAMGAETRDAATALFEGSDEFHECWRSEARNLMTEMEWHKRKLDKRLKEEETRVLEQEKDERESLKRHRDKHKAWNKGTDERVSSWRDFAGGSGVSKGGVSKKKKKGAGGLFMSKGGLKPPKTGPEARGADGLKNTSAVNATFR</sequence>
<feature type="region of interest" description="Disordered" evidence="2">
    <location>
        <begin position="217"/>
        <end position="270"/>
    </location>
</feature>
<evidence type="ECO:0000256" key="2">
    <source>
        <dbReference type="SAM" id="MobiDB-lite"/>
    </source>
</evidence>
<dbReference type="PANTHER" id="PTHR46620">
    <property type="entry name" value="J DOMAIN-CONTAINING PROTEIN SPF31"/>
    <property type="match status" value="1"/>
</dbReference>
<dbReference type="EMBL" id="HBHY01016812">
    <property type="protein sequence ID" value="CAE0146506.1"/>
    <property type="molecule type" value="Transcribed_RNA"/>
</dbReference>
<dbReference type="InterPro" id="IPR001623">
    <property type="entry name" value="DnaJ_domain"/>
</dbReference>
<dbReference type="PRINTS" id="PR00625">
    <property type="entry name" value="JDOMAIN"/>
</dbReference>
<dbReference type="CDD" id="cd06257">
    <property type="entry name" value="DnaJ"/>
    <property type="match status" value="1"/>
</dbReference>
<dbReference type="PANTHER" id="PTHR46620:SF1">
    <property type="entry name" value="J DOMAIN-CONTAINING PROTEIN SPF31"/>
    <property type="match status" value="1"/>
</dbReference>
<reference evidence="4" key="1">
    <citation type="submission" date="2021-01" db="EMBL/GenBank/DDBJ databases">
        <authorList>
            <person name="Corre E."/>
            <person name="Pelletier E."/>
            <person name="Niang G."/>
            <person name="Scheremetjew M."/>
            <person name="Finn R."/>
            <person name="Kale V."/>
            <person name="Holt S."/>
            <person name="Cochrane G."/>
            <person name="Meng A."/>
            <person name="Brown T."/>
            <person name="Cohen L."/>
        </authorList>
    </citation>
    <scope>NUCLEOTIDE SEQUENCE</scope>
    <source>
        <strain evidence="4">RCC927</strain>
    </source>
</reference>
<evidence type="ECO:0000313" key="4">
    <source>
        <dbReference type="EMBL" id="CAE0146506.1"/>
    </source>
</evidence>
<feature type="compositionally biased region" description="Polar residues" evidence="2">
    <location>
        <begin position="260"/>
        <end position="270"/>
    </location>
</feature>